<proteinExistence type="predicted"/>
<name>A0A542XET6_9MICO</name>
<evidence type="ECO:0000313" key="1">
    <source>
        <dbReference type="EMBL" id="TQL34334.1"/>
    </source>
</evidence>
<sequence length="168" mass="18202">MKIELSWSLKSTPEQVYEDAIDTDYQDDKCRAAGALEFSSRVEPTAEGHKVVVQRLMPSGSVPELVKKVVGDKVDVTETIDWGPAQADGSRTGQLDVAMKGQPITMKGITYIRPEGGGTRVGVEADLKAKIPVVGGKIEKLGSPEIIKAIEAEERTAHEWDDRRQAGG</sequence>
<dbReference type="RefSeq" id="WP_142006532.1">
    <property type="nucleotide sequence ID" value="NZ_CAJTBP010000001.1"/>
</dbReference>
<dbReference type="AlphaFoldDB" id="A0A542XET6"/>
<dbReference type="OrthoDB" id="3266819at2"/>
<evidence type="ECO:0000313" key="2">
    <source>
        <dbReference type="Proteomes" id="UP000318336"/>
    </source>
</evidence>
<dbReference type="Proteomes" id="UP000318336">
    <property type="component" value="Unassembled WGS sequence"/>
</dbReference>
<reference evidence="1 2" key="1">
    <citation type="submission" date="2019-06" db="EMBL/GenBank/DDBJ databases">
        <title>Sequencing the genomes of 1000 actinobacteria strains.</title>
        <authorList>
            <person name="Klenk H.-P."/>
        </authorList>
    </citation>
    <scope>NUCLEOTIDE SEQUENCE [LARGE SCALE GENOMIC DNA]</scope>
    <source>
        <strain evidence="1 2">DSM 24617</strain>
    </source>
</reference>
<organism evidence="1 2">
    <name type="scientific">Barrientosiimonas humi</name>
    <dbReference type="NCBI Taxonomy" id="999931"/>
    <lineage>
        <taxon>Bacteria</taxon>
        <taxon>Bacillati</taxon>
        <taxon>Actinomycetota</taxon>
        <taxon>Actinomycetes</taxon>
        <taxon>Micrococcales</taxon>
        <taxon>Dermacoccaceae</taxon>
        <taxon>Barrientosiimonas</taxon>
    </lineage>
</organism>
<accession>A0A542XET6</accession>
<keyword evidence="2" id="KW-1185">Reference proteome</keyword>
<comment type="caution">
    <text evidence="1">The sequence shown here is derived from an EMBL/GenBank/DDBJ whole genome shotgun (WGS) entry which is preliminary data.</text>
</comment>
<dbReference type="Pfam" id="PF10698">
    <property type="entry name" value="DUF2505"/>
    <property type="match status" value="1"/>
</dbReference>
<protein>
    <submittedName>
        <fullName evidence="1">Uncharacterized protein DUF2505</fullName>
    </submittedName>
</protein>
<gene>
    <name evidence="1" type="ORF">FB554_2502</name>
</gene>
<dbReference type="EMBL" id="VFOK01000001">
    <property type="protein sequence ID" value="TQL34334.1"/>
    <property type="molecule type" value="Genomic_DNA"/>
</dbReference>
<dbReference type="InterPro" id="IPR019639">
    <property type="entry name" value="DUF2505"/>
</dbReference>